<protein>
    <submittedName>
        <fullName evidence="1">Uncharacterized protein</fullName>
    </submittedName>
</protein>
<name>A0A5B8ZA74_CYTDA</name>
<reference evidence="2" key="1">
    <citation type="submission" date="2019-08" db="EMBL/GenBank/DDBJ databases">
        <authorList>
            <person name="Zheng X."/>
        </authorList>
    </citation>
    <scope>NUCLEOTIDE SEQUENCE [LARGE SCALE GENOMIC DNA]</scope>
    <source>
        <strain evidence="2">FJAT-25496</strain>
    </source>
</reference>
<gene>
    <name evidence="1" type="ORF">FSZ17_06870</name>
</gene>
<proteinExistence type="predicted"/>
<dbReference type="EMBL" id="CP042593">
    <property type="protein sequence ID" value="QED50032.1"/>
    <property type="molecule type" value="Genomic_DNA"/>
</dbReference>
<evidence type="ECO:0000313" key="2">
    <source>
        <dbReference type="Proteomes" id="UP000321555"/>
    </source>
</evidence>
<evidence type="ECO:0000313" key="1">
    <source>
        <dbReference type="EMBL" id="QED50032.1"/>
    </source>
</evidence>
<organism evidence="1 2">
    <name type="scientific">Cytobacillus dafuensis</name>
    <name type="common">Bacillus dafuensis</name>
    <dbReference type="NCBI Taxonomy" id="1742359"/>
    <lineage>
        <taxon>Bacteria</taxon>
        <taxon>Bacillati</taxon>
        <taxon>Bacillota</taxon>
        <taxon>Bacilli</taxon>
        <taxon>Bacillales</taxon>
        <taxon>Bacillaceae</taxon>
        <taxon>Cytobacillus</taxon>
    </lineage>
</organism>
<keyword evidence="2" id="KW-1185">Reference proteome</keyword>
<accession>A0A5B8ZA74</accession>
<dbReference type="OrthoDB" id="1954789at2"/>
<dbReference type="KEGG" id="bda:FSZ17_06870"/>
<dbReference type="AlphaFoldDB" id="A0A5B8ZA74"/>
<dbReference type="Proteomes" id="UP000321555">
    <property type="component" value="Chromosome"/>
</dbReference>
<sequence length="157" mass="18163">MTIVLLVISGCSVKNSMPDEMPNDFDFLVQFGVGSKNEINTFDNTVTKDLVVDGTITEKIPLTKEEIKRVYKKMKQINVLEPKKLEPKKKSCMQIPYDEDKWKIKLNGETITFYLSEEYCNPTKDAKKLIELRNYILDIVLNKDEYKKLPESNGGYK</sequence>